<reference evidence="10 11" key="1">
    <citation type="submission" date="2020-01" db="EMBL/GenBank/DDBJ databases">
        <title>Anaeroalcalibacter tamaniensis gen. nov., sp. nov., moderately halophilic strictly anaerobic fermenter bacterium from mud volcano of Taman peninsula.</title>
        <authorList>
            <person name="Frolova A."/>
            <person name="Merkel A.Y."/>
            <person name="Slobodkin A.I."/>
        </authorList>
    </citation>
    <scope>NUCLEOTIDE SEQUENCE [LARGE SCALE GENOMIC DNA]</scope>
    <source>
        <strain evidence="10 11">F-3ap</strain>
    </source>
</reference>
<dbReference type="Pfam" id="PF02687">
    <property type="entry name" value="FtsX"/>
    <property type="match status" value="1"/>
</dbReference>
<feature type="transmembrane region" description="Helical" evidence="7">
    <location>
        <begin position="274"/>
        <end position="298"/>
    </location>
</feature>
<dbReference type="RefSeq" id="WP_162371388.1">
    <property type="nucleotide sequence ID" value="NZ_JAAEEH010000051.1"/>
</dbReference>
<evidence type="ECO:0000256" key="6">
    <source>
        <dbReference type="ARBA" id="ARBA00023136"/>
    </source>
</evidence>
<comment type="similarity">
    <text evidence="2">Belongs to the ABC-4 integral membrane protein family. LolC/E subfamily.</text>
</comment>
<gene>
    <name evidence="10" type="ORF">GXN74_13070</name>
</gene>
<comment type="subcellular location">
    <subcellularLocation>
        <location evidence="1">Cell membrane</location>
        <topology evidence="1">Multi-pass membrane protein</topology>
    </subcellularLocation>
</comment>
<dbReference type="Proteomes" id="UP000461585">
    <property type="component" value="Unassembled WGS sequence"/>
</dbReference>
<evidence type="ECO:0000313" key="11">
    <source>
        <dbReference type="Proteomes" id="UP000461585"/>
    </source>
</evidence>
<dbReference type="GO" id="GO:0044874">
    <property type="term" value="P:lipoprotein localization to outer membrane"/>
    <property type="evidence" value="ECO:0007669"/>
    <property type="project" value="TreeGrafter"/>
</dbReference>
<dbReference type="InterPro" id="IPR025857">
    <property type="entry name" value="MacB_PCD"/>
</dbReference>
<keyword evidence="4 7" id="KW-0812">Transmembrane</keyword>
<keyword evidence="3" id="KW-1003">Cell membrane</keyword>
<feature type="domain" description="MacB-like periplasmic core" evidence="9">
    <location>
        <begin position="19"/>
        <end position="244"/>
    </location>
</feature>
<name>A0A7X5KP49_9FIRM</name>
<dbReference type="EMBL" id="JAAEEH010000051">
    <property type="protein sequence ID" value="NDL68669.1"/>
    <property type="molecule type" value="Genomic_DNA"/>
</dbReference>
<evidence type="ECO:0000313" key="10">
    <source>
        <dbReference type="EMBL" id="NDL68669.1"/>
    </source>
</evidence>
<evidence type="ECO:0000256" key="4">
    <source>
        <dbReference type="ARBA" id="ARBA00022692"/>
    </source>
</evidence>
<evidence type="ECO:0000256" key="5">
    <source>
        <dbReference type="ARBA" id="ARBA00022989"/>
    </source>
</evidence>
<keyword evidence="11" id="KW-1185">Reference proteome</keyword>
<feature type="domain" description="ABC3 transporter permease C-terminal" evidence="8">
    <location>
        <begin position="277"/>
        <end position="395"/>
    </location>
</feature>
<accession>A0A7X5KP49</accession>
<dbReference type="Pfam" id="PF12704">
    <property type="entry name" value="MacB_PCD"/>
    <property type="match status" value="1"/>
</dbReference>
<keyword evidence="5 7" id="KW-1133">Transmembrane helix</keyword>
<dbReference type="InterPro" id="IPR051447">
    <property type="entry name" value="Lipoprotein-release_system"/>
</dbReference>
<dbReference type="GO" id="GO:0098797">
    <property type="term" value="C:plasma membrane protein complex"/>
    <property type="evidence" value="ECO:0007669"/>
    <property type="project" value="TreeGrafter"/>
</dbReference>
<proteinExistence type="inferred from homology"/>
<keyword evidence="6 7" id="KW-0472">Membrane</keyword>
<evidence type="ECO:0000256" key="3">
    <source>
        <dbReference type="ARBA" id="ARBA00022475"/>
    </source>
</evidence>
<dbReference type="AlphaFoldDB" id="A0A7X5KP49"/>
<dbReference type="PANTHER" id="PTHR30489:SF0">
    <property type="entry name" value="LIPOPROTEIN-RELEASING SYSTEM TRANSMEMBRANE PROTEIN LOLE"/>
    <property type="match status" value="1"/>
</dbReference>
<evidence type="ECO:0000259" key="8">
    <source>
        <dbReference type="Pfam" id="PF02687"/>
    </source>
</evidence>
<comment type="caution">
    <text evidence="10">The sequence shown here is derived from an EMBL/GenBank/DDBJ whole genome shotgun (WGS) entry which is preliminary data.</text>
</comment>
<evidence type="ECO:0000256" key="7">
    <source>
        <dbReference type="SAM" id="Phobius"/>
    </source>
</evidence>
<feature type="transmembrane region" description="Helical" evidence="7">
    <location>
        <begin position="319"/>
        <end position="347"/>
    </location>
</feature>
<sequence length="402" mass="42283">MGFEWKVALRFLKEGRGQTLFILLGIAVGVSVQVFLNTLITGLQDNLIDQTVGTSPHVWVSGRNGFQETPLEASNVIRGNFLEKDTDLGGWEVVEQVLEERKDLTAVSPVAEGSGNLVKGGLAVPVLLRGIDLEKADGIYRISGRMVSGSPSLEGNQVLVGLDLARENEIGTGDVVQVALPDGSSQSFTVSGIFDLGNGTLNGSWIFLDLGRAQRLFGLGDRISKIELQVADVFQAEAVADSVEGRLEGVLAENWIESNASLLSALQSQGSSSLLIQVFVLLAITLGISSVLAVSVVQKSKQLGILKAMGARNASASRIFLYQGALLGIGGALLGIGLGIGLIRMFLWGTAIQTGVPLFPLDPTLESMAVIGAIATVASTLAALLPAKRSSKLNPVEVIRNG</sequence>
<dbReference type="PANTHER" id="PTHR30489">
    <property type="entry name" value="LIPOPROTEIN-RELEASING SYSTEM TRANSMEMBRANE PROTEIN LOLE"/>
    <property type="match status" value="1"/>
</dbReference>
<organism evidence="10 11">
    <name type="scientific">Anaerotalea alkaliphila</name>
    <dbReference type="NCBI Taxonomy" id="2662126"/>
    <lineage>
        <taxon>Bacteria</taxon>
        <taxon>Bacillati</taxon>
        <taxon>Bacillota</taxon>
        <taxon>Clostridia</taxon>
        <taxon>Eubacteriales</taxon>
        <taxon>Anaerotalea</taxon>
    </lineage>
</organism>
<feature type="transmembrane region" description="Helical" evidence="7">
    <location>
        <begin position="367"/>
        <end position="385"/>
    </location>
</feature>
<evidence type="ECO:0000256" key="1">
    <source>
        <dbReference type="ARBA" id="ARBA00004651"/>
    </source>
</evidence>
<feature type="transmembrane region" description="Helical" evidence="7">
    <location>
        <begin position="20"/>
        <end position="40"/>
    </location>
</feature>
<dbReference type="InterPro" id="IPR003838">
    <property type="entry name" value="ABC3_permease_C"/>
</dbReference>
<evidence type="ECO:0000259" key="9">
    <source>
        <dbReference type="Pfam" id="PF12704"/>
    </source>
</evidence>
<evidence type="ECO:0000256" key="2">
    <source>
        <dbReference type="ARBA" id="ARBA00005236"/>
    </source>
</evidence>
<protein>
    <submittedName>
        <fullName evidence="10">ABC transporter permease</fullName>
    </submittedName>
</protein>